<keyword evidence="2" id="KW-1185">Reference proteome</keyword>
<comment type="caution">
    <text evidence="1">The sequence shown here is derived from an EMBL/GenBank/DDBJ whole genome shotgun (WGS) entry which is preliminary data.</text>
</comment>
<keyword evidence="1" id="KW-0012">Acyltransferase</keyword>
<evidence type="ECO:0000313" key="2">
    <source>
        <dbReference type="Proteomes" id="UP001594351"/>
    </source>
</evidence>
<dbReference type="InterPro" id="IPR047794">
    <property type="entry name" value="C45_proenzyme-like"/>
</dbReference>
<keyword evidence="1" id="KW-0808">Transferase</keyword>
<dbReference type="GO" id="GO:0016746">
    <property type="term" value="F:acyltransferase activity"/>
    <property type="evidence" value="ECO:0007669"/>
    <property type="project" value="UniProtKB-KW"/>
</dbReference>
<name>A0ABV6Z3P5_UNCC1</name>
<dbReference type="EMBL" id="JBHPBY010000416">
    <property type="protein sequence ID" value="MFC1853075.1"/>
    <property type="molecule type" value="Genomic_DNA"/>
</dbReference>
<protein>
    <submittedName>
        <fullName evidence="1">C45 family autoproteolytic acyltransferase/hydrolase</fullName>
    </submittedName>
</protein>
<gene>
    <name evidence="1" type="ORF">ACFL27_22995</name>
</gene>
<evidence type="ECO:0000313" key="1">
    <source>
        <dbReference type="EMBL" id="MFC1853075.1"/>
    </source>
</evidence>
<organism evidence="1 2">
    <name type="scientific">candidate division CSSED10-310 bacterium</name>
    <dbReference type="NCBI Taxonomy" id="2855610"/>
    <lineage>
        <taxon>Bacteria</taxon>
        <taxon>Bacteria division CSSED10-310</taxon>
    </lineage>
</organism>
<reference evidence="1 2" key="1">
    <citation type="submission" date="2024-09" db="EMBL/GenBank/DDBJ databases">
        <title>Laminarin stimulates single cell rates of sulfate reduction while oxygen inhibits transcriptomic activity in coastal marine sediment.</title>
        <authorList>
            <person name="Lindsay M."/>
            <person name="Orcutt B."/>
            <person name="Emerson D."/>
            <person name="Stepanauskas R."/>
            <person name="D'Angelo T."/>
        </authorList>
    </citation>
    <scope>NUCLEOTIDE SEQUENCE [LARGE SCALE GENOMIC DNA]</scope>
    <source>
        <strain evidence="1">SAG AM-311-K15</strain>
    </source>
</reference>
<dbReference type="NCBIfam" id="NF040521">
    <property type="entry name" value="C45_proenzyme"/>
    <property type="match status" value="1"/>
</dbReference>
<sequence>MAKNSLYSLFSLSIMLAVLFTKLMLSCTSDDDDVSAHSLATITDMGTYYLVVLNFESGATHREIGEAYGEKLIEIDNEKGIAFEAKWDSWIAEIAINDSEYNEGLSRLAEIIPQVREEYLDEIDGFASKVAGADENIRGDGKLSVDEIYVINFLPDIARTTACSALSVYDNRSETGNMMTARLNDGYAGSEEQLSYLQAVIILKNSDKSLCSIGHLGRSFAATGFNESGVFIATLDSTTGAPYSATGKHSYPMELRYALENFDNVDDIGHYMADATREYAANHNIILADSSVSKVLENNLSGTGDNMQRALRTESSELNDGVTWEYTNAICVVNSFVLKGNHDNHTGVRANFARWQSYKTELAAKGDTVSLAELKEIASYDGDNGIPNLQNKGDIYNLGTLQITIFEPATMHLEVFFRPPGGIPDDPTFVTVPVAF</sequence>
<proteinExistence type="predicted"/>
<dbReference type="Gene3D" id="3.60.60.10">
    <property type="entry name" value="Penicillin V Acylase, Chain A"/>
    <property type="match status" value="1"/>
</dbReference>
<accession>A0ABV6Z3P5</accession>
<dbReference type="Proteomes" id="UP001594351">
    <property type="component" value="Unassembled WGS sequence"/>
</dbReference>